<gene>
    <name evidence="2" type="ORF">OHA16_30510</name>
</gene>
<evidence type="ECO:0000313" key="2">
    <source>
        <dbReference type="EMBL" id="WUQ86918.1"/>
    </source>
</evidence>
<feature type="domain" description="VOC" evidence="1">
    <location>
        <begin position="16"/>
        <end position="129"/>
    </location>
</feature>
<dbReference type="SUPFAM" id="SSF54593">
    <property type="entry name" value="Glyoxalase/Bleomycin resistance protein/Dihydroxybiphenyl dioxygenase"/>
    <property type="match status" value="2"/>
</dbReference>
<dbReference type="Proteomes" id="UP001432222">
    <property type="component" value="Chromosome"/>
</dbReference>
<organism evidence="2 3">
    <name type="scientific">Kitasatospora purpeofusca</name>
    <dbReference type="NCBI Taxonomy" id="67352"/>
    <lineage>
        <taxon>Bacteria</taxon>
        <taxon>Bacillati</taxon>
        <taxon>Actinomycetota</taxon>
        <taxon>Actinomycetes</taxon>
        <taxon>Kitasatosporales</taxon>
        <taxon>Streptomycetaceae</taxon>
        <taxon>Kitasatospora</taxon>
    </lineage>
</organism>
<keyword evidence="3" id="KW-1185">Reference proteome</keyword>
<dbReference type="CDD" id="cd07247">
    <property type="entry name" value="SgaA_N_like"/>
    <property type="match status" value="2"/>
</dbReference>
<dbReference type="PROSITE" id="PS51819">
    <property type="entry name" value="VOC"/>
    <property type="match status" value="2"/>
</dbReference>
<dbReference type="InterPro" id="IPR029068">
    <property type="entry name" value="Glyas_Bleomycin-R_OHBP_Dase"/>
</dbReference>
<dbReference type="RefSeq" id="WP_328957506.1">
    <property type="nucleotide sequence ID" value="NZ_CP108110.1"/>
</dbReference>
<dbReference type="Pfam" id="PF18029">
    <property type="entry name" value="Glyoxalase_6"/>
    <property type="match status" value="1"/>
</dbReference>
<accession>A0ABZ1U763</accession>
<dbReference type="EMBL" id="CP108110">
    <property type="protein sequence ID" value="WUQ86918.1"/>
    <property type="molecule type" value="Genomic_DNA"/>
</dbReference>
<feature type="domain" description="VOC" evidence="1">
    <location>
        <begin position="142"/>
        <end position="261"/>
    </location>
</feature>
<proteinExistence type="predicted"/>
<dbReference type="Gene3D" id="3.10.180.10">
    <property type="entry name" value="2,3-Dihydroxybiphenyl 1,2-Dioxygenase, domain 1"/>
    <property type="match status" value="2"/>
</dbReference>
<dbReference type="PANTHER" id="PTHR33993">
    <property type="entry name" value="GLYOXALASE-RELATED"/>
    <property type="match status" value="1"/>
</dbReference>
<evidence type="ECO:0000313" key="3">
    <source>
        <dbReference type="Proteomes" id="UP001432222"/>
    </source>
</evidence>
<dbReference type="PANTHER" id="PTHR33993:SF10">
    <property type="entry name" value="CONSERVED PROTEIN"/>
    <property type="match status" value="1"/>
</dbReference>
<dbReference type="InterPro" id="IPR041581">
    <property type="entry name" value="Glyoxalase_6"/>
</dbReference>
<name>A0ABZ1U763_9ACTN</name>
<dbReference type="InterPro" id="IPR037523">
    <property type="entry name" value="VOC_core"/>
</dbReference>
<evidence type="ECO:0000259" key="1">
    <source>
        <dbReference type="PROSITE" id="PS51819"/>
    </source>
</evidence>
<reference evidence="2" key="1">
    <citation type="submission" date="2022-10" db="EMBL/GenBank/DDBJ databases">
        <title>The complete genomes of actinobacterial strains from the NBC collection.</title>
        <authorList>
            <person name="Joergensen T.S."/>
            <person name="Alvarez Arevalo M."/>
            <person name="Sterndorff E.B."/>
            <person name="Faurdal D."/>
            <person name="Vuksanovic O."/>
            <person name="Mourched A.-S."/>
            <person name="Charusanti P."/>
            <person name="Shaw S."/>
            <person name="Blin K."/>
            <person name="Weber T."/>
        </authorList>
    </citation>
    <scope>NUCLEOTIDE SEQUENCE</scope>
    <source>
        <strain evidence="2">NBC_00222</strain>
    </source>
</reference>
<sequence length="263" mass="28018">MGSDGTTAEVRCVAAVPCWVSLMARDLDAARAFYGPLLGWEFEPGPDRFGPYVHAVVGGEAVAGVGVAGGGWDMPVAWTSYFGTESADAAADAVRERGATLAVGPLSFDAGRLAFAADPAGAVFGIWEGPPGRARRLDLLGAPVWIELRTPDPFAAALFYGEVFRWDGRDPERFEVRWEHDRVVLRAEGHNVAALAREQTGGPTGLTPHWEVSFSVPDTDEALLRAERLGGSVLGPAFDSPYGRVARLRDPEGGRFAVISAKP</sequence>
<protein>
    <submittedName>
        <fullName evidence="2">VOC family protein</fullName>
    </submittedName>
</protein>
<dbReference type="InterPro" id="IPR052164">
    <property type="entry name" value="Anthracycline_SecMetBiosynth"/>
</dbReference>